<dbReference type="PANTHER" id="PTHR31848">
    <property type="match status" value="1"/>
</dbReference>
<evidence type="ECO:0000256" key="2">
    <source>
        <dbReference type="ARBA" id="ARBA00009886"/>
    </source>
</evidence>
<keyword evidence="4" id="KW-0963">Cytoplasm</keyword>
<dbReference type="GO" id="GO:0061572">
    <property type="term" value="P:actin filament bundle organization"/>
    <property type="evidence" value="ECO:0007669"/>
    <property type="project" value="InterPro"/>
</dbReference>
<sequence>MVGQLNLQDMNENFEMKCKNQERFLDSPDSGVPPSPSPPFFALSPRIPEDKGNPTSLRSSPAPATRSQEGKLIPYISLSSLPLDPRHRMQPVCFGERIELNCESEQEIRCHSLVRYDSEKHYRDCIYYETVPTITFYTETVITTPNCTWRNYKSQLRFEPRQKPLRFESTTIIFPKRTKNIFRTTLNYNPRGSSRRFMSSVRLQTIEMVKPCFIYMGDL</sequence>
<dbReference type="AlphaFoldDB" id="A0A401RPA9"/>
<gene>
    <name evidence="7" type="ORF">chiPu_0018650</name>
</gene>
<comment type="caution">
    <text evidence="7">The sequence shown here is derived from an EMBL/GenBank/DDBJ whole genome shotgun (WGS) entry which is preliminary data.</text>
</comment>
<dbReference type="Proteomes" id="UP000287033">
    <property type="component" value="Unassembled WGS sequence"/>
</dbReference>
<evidence type="ECO:0000313" key="7">
    <source>
        <dbReference type="EMBL" id="GCC19968.1"/>
    </source>
</evidence>
<keyword evidence="5" id="KW-0206">Cytoskeleton</keyword>
<keyword evidence="8" id="KW-1185">Reference proteome</keyword>
<evidence type="ECO:0000256" key="3">
    <source>
        <dbReference type="ARBA" id="ARBA00011189"/>
    </source>
</evidence>
<dbReference type="PANTHER" id="PTHR31848:SF0">
    <property type="entry name" value="REFILIN-A"/>
    <property type="match status" value="1"/>
</dbReference>
<dbReference type="GO" id="GO:0031005">
    <property type="term" value="F:filamin binding"/>
    <property type="evidence" value="ECO:0007669"/>
    <property type="project" value="InterPro"/>
</dbReference>
<evidence type="ECO:0008006" key="9">
    <source>
        <dbReference type="Google" id="ProtNLM"/>
    </source>
</evidence>
<evidence type="ECO:0000256" key="5">
    <source>
        <dbReference type="ARBA" id="ARBA00023212"/>
    </source>
</evidence>
<dbReference type="GO" id="GO:0032432">
    <property type="term" value="C:actin filament bundle"/>
    <property type="evidence" value="ECO:0007669"/>
    <property type="project" value="TreeGrafter"/>
</dbReference>
<organism evidence="7 8">
    <name type="scientific">Chiloscyllium punctatum</name>
    <name type="common">Brownbanded bambooshark</name>
    <name type="synonym">Hemiscyllium punctatum</name>
    <dbReference type="NCBI Taxonomy" id="137246"/>
    <lineage>
        <taxon>Eukaryota</taxon>
        <taxon>Metazoa</taxon>
        <taxon>Chordata</taxon>
        <taxon>Craniata</taxon>
        <taxon>Vertebrata</taxon>
        <taxon>Chondrichthyes</taxon>
        <taxon>Elasmobranchii</taxon>
        <taxon>Galeomorphii</taxon>
        <taxon>Galeoidea</taxon>
        <taxon>Orectolobiformes</taxon>
        <taxon>Hemiscylliidae</taxon>
        <taxon>Chiloscyllium</taxon>
    </lineage>
</organism>
<dbReference type="EMBL" id="BEZZ01001642">
    <property type="protein sequence ID" value="GCC19968.1"/>
    <property type="molecule type" value="Genomic_DNA"/>
</dbReference>
<reference evidence="7 8" key="1">
    <citation type="journal article" date="2018" name="Nat. Ecol. Evol.">
        <title>Shark genomes provide insights into elasmobranch evolution and the origin of vertebrates.</title>
        <authorList>
            <person name="Hara Y"/>
            <person name="Yamaguchi K"/>
            <person name="Onimaru K"/>
            <person name="Kadota M"/>
            <person name="Koyanagi M"/>
            <person name="Keeley SD"/>
            <person name="Tatsumi K"/>
            <person name="Tanaka K"/>
            <person name="Motone F"/>
            <person name="Kageyama Y"/>
            <person name="Nozu R"/>
            <person name="Adachi N"/>
            <person name="Nishimura O"/>
            <person name="Nakagawa R"/>
            <person name="Tanegashima C"/>
            <person name="Kiyatake I"/>
            <person name="Matsumoto R"/>
            <person name="Murakumo K"/>
            <person name="Nishida K"/>
            <person name="Terakita A"/>
            <person name="Kuratani S"/>
            <person name="Sato K"/>
            <person name="Hyodo S Kuraku.S."/>
        </authorList>
    </citation>
    <scope>NUCLEOTIDE SEQUENCE [LARGE SCALE GENOMIC DNA]</scope>
</reference>
<evidence type="ECO:0000256" key="6">
    <source>
        <dbReference type="SAM" id="MobiDB-lite"/>
    </source>
</evidence>
<proteinExistence type="inferred from homology"/>
<dbReference type="GO" id="GO:0061182">
    <property type="term" value="P:negative regulation of chondrocyte development"/>
    <property type="evidence" value="ECO:0007669"/>
    <property type="project" value="TreeGrafter"/>
</dbReference>
<dbReference type="GO" id="GO:0048705">
    <property type="term" value="P:skeletal system morphogenesis"/>
    <property type="evidence" value="ECO:0007669"/>
    <property type="project" value="TreeGrafter"/>
</dbReference>
<evidence type="ECO:0000256" key="1">
    <source>
        <dbReference type="ARBA" id="ARBA00004245"/>
    </source>
</evidence>
<dbReference type="OMA" id="AKDGKVM"/>
<comment type="subcellular location">
    <subcellularLocation>
        <location evidence="1">Cytoplasm</location>
        <location evidence="1">Cytoskeleton</location>
    </subcellularLocation>
</comment>
<evidence type="ECO:0000256" key="4">
    <source>
        <dbReference type="ARBA" id="ARBA00022490"/>
    </source>
</evidence>
<dbReference type="InterPro" id="IPR028215">
    <property type="entry name" value="Refilin"/>
</dbReference>
<comment type="similarity">
    <text evidence="2">Belongs to the Refilin family.</text>
</comment>
<dbReference type="Pfam" id="PF15068">
    <property type="entry name" value="FAM101"/>
    <property type="match status" value="1"/>
</dbReference>
<comment type="subunit">
    <text evidence="3">Interacts with FLNA and FLNB.</text>
</comment>
<feature type="region of interest" description="Disordered" evidence="6">
    <location>
        <begin position="18"/>
        <end position="68"/>
    </location>
</feature>
<evidence type="ECO:0000313" key="8">
    <source>
        <dbReference type="Proteomes" id="UP000287033"/>
    </source>
</evidence>
<dbReference type="GO" id="GO:1900158">
    <property type="term" value="P:negative regulation of bone mineralization involved in bone maturation"/>
    <property type="evidence" value="ECO:0007669"/>
    <property type="project" value="TreeGrafter"/>
</dbReference>
<name>A0A401RPA9_CHIPU</name>
<protein>
    <recommendedName>
        <fullName evidence="9">Refilin A</fullName>
    </recommendedName>
</protein>
<accession>A0A401RPA9</accession>
<dbReference type="OrthoDB" id="9946281at2759"/>